<gene>
    <name evidence="2" type="primary">LOC127752155</name>
</gene>
<reference evidence="2" key="1">
    <citation type="submission" date="2025-08" db="UniProtKB">
        <authorList>
            <consortium name="RefSeq"/>
        </authorList>
    </citation>
    <scope>IDENTIFICATION</scope>
    <source>
        <tissue evidence="2">Whole organism</tissue>
    </source>
</reference>
<sequence length="115" mass="12501">MAVVPSRPLPPGIPADYNEARRLFETVTAGLKCRDVIHTTTSTCTGAGVDMLGACLLGSVKYFLPYYLIHIIWNARKAISGDKEFYTDLVHCYARSVMFGGAMGTTFSIVSCTLS</sequence>
<proteinExistence type="predicted"/>
<keyword evidence="1" id="KW-1185">Reference proteome</keyword>
<accession>A0A9C6XVE2</accession>
<dbReference type="Proteomes" id="UP000504606">
    <property type="component" value="Unplaced"/>
</dbReference>
<dbReference type="RefSeq" id="XP_052132794.1">
    <property type="nucleotide sequence ID" value="XM_052276834.1"/>
</dbReference>
<protein>
    <submittedName>
        <fullName evidence="2">Uncharacterized protein LOC127752155</fullName>
    </submittedName>
</protein>
<organism evidence="1 2">
    <name type="scientific">Frankliniella occidentalis</name>
    <name type="common">Western flower thrips</name>
    <name type="synonym">Euthrips occidentalis</name>
    <dbReference type="NCBI Taxonomy" id="133901"/>
    <lineage>
        <taxon>Eukaryota</taxon>
        <taxon>Metazoa</taxon>
        <taxon>Ecdysozoa</taxon>
        <taxon>Arthropoda</taxon>
        <taxon>Hexapoda</taxon>
        <taxon>Insecta</taxon>
        <taxon>Pterygota</taxon>
        <taxon>Neoptera</taxon>
        <taxon>Paraneoptera</taxon>
        <taxon>Thysanoptera</taxon>
        <taxon>Terebrantia</taxon>
        <taxon>Thripoidea</taxon>
        <taxon>Thripidae</taxon>
        <taxon>Frankliniella</taxon>
    </lineage>
</organism>
<evidence type="ECO:0000313" key="2">
    <source>
        <dbReference type="RefSeq" id="XP_052132794.1"/>
    </source>
</evidence>
<evidence type="ECO:0000313" key="1">
    <source>
        <dbReference type="Proteomes" id="UP000504606"/>
    </source>
</evidence>
<dbReference type="GeneID" id="127752155"/>
<dbReference type="AlphaFoldDB" id="A0A9C6XVE2"/>
<dbReference type="KEGG" id="foc:127752155"/>
<name>A0A9C6XVE2_FRAOC</name>
<dbReference type="OrthoDB" id="291792at2759"/>